<dbReference type="PRINTS" id="PR01021">
    <property type="entry name" value="OMPADOMAIN"/>
</dbReference>
<evidence type="ECO:0000256" key="4">
    <source>
        <dbReference type="PROSITE-ProRule" id="PRU00473"/>
    </source>
</evidence>
<dbReference type="EMBL" id="RMBX01000011">
    <property type="protein sequence ID" value="RPD39474.1"/>
    <property type="molecule type" value="Genomic_DNA"/>
</dbReference>
<evidence type="ECO:0000256" key="1">
    <source>
        <dbReference type="ARBA" id="ARBA00004442"/>
    </source>
</evidence>
<evidence type="ECO:0000256" key="3">
    <source>
        <dbReference type="ARBA" id="ARBA00023237"/>
    </source>
</evidence>
<keyword evidence="3" id="KW-0998">Cell outer membrane</keyword>
<evidence type="ECO:0000259" key="5">
    <source>
        <dbReference type="PROSITE" id="PS51123"/>
    </source>
</evidence>
<evidence type="ECO:0000313" key="7">
    <source>
        <dbReference type="Proteomes" id="UP000279089"/>
    </source>
</evidence>
<dbReference type="InterPro" id="IPR050330">
    <property type="entry name" value="Bact_OuterMem_StrucFunc"/>
</dbReference>
<organism evidence="6 7">
    <name type="scientific">Chitinophaga barathri</name>
    <dbReference type="NCBI Taxonomy" id="1647451"/>
    <lineage>
        <taxon>Bacteria</taxon>
        <taxon>Pseudomonadati</taxon>
        <taxon>Bacteroidota</taxon>
        <taxon>Chitinophagia</taxon>
        <taxon>Chitinophagales</taxon>
        <taxon>Chitinophagaceae</taxon>
        <taxon>Chitinophaga</taxon>
    </lineage>
</organism>
<dbReference type="PROSITE" id="PS51123">
    <property type="entry name" value="OMPA_2"/>
    <property type="match status" value="1"/>
</dbReference>
<dbReference type="InterPro" id="IPR006664">
    <property type="entry name" value="OMP_bac"/>
</dbReference>
<feature type="domain" description="OmpA-like" evidence="5">
    <location>
        <begin position="543"/>
        <end position="664"/>
    </location>
</feature>
<dbReference type="OrthoDB" id="9809364at2"/>
<keyword evidence="7" id="KW-1185">Reference proteome</keyword>
<keyword evidence="6" id="KW-0282">Flagellum</keyword>
<dbReference type="Gene3D" id="3.30.1330.60">
    <property type="entry name" value="OmpA-like domain"/>
    <property type="match status" value="1"/>
</dbReference>
<dbReference type="InterPro" id="IPR011659">
    <property type="entry name" value="WD40"/>
</dbReference>
<dbReference type="SUPFAM" id="SSF49478">
    <property type="entry name" value="Cna protein B-type domain"/>
    <property type="match status" value="1"/>
</dbReference>
<dbReference type="PANTHER" id="PTHR30329">
    <property type="entry name" value="STATOR ELEMENT OF FLAGELLAR MOTOR COMPLEX"/>
    <property type="match status" value="1"/>
</dbReference>
<accession>A0A3N4M7J3</accession>
<evidence type="ECO:0000256" key="2">
    <source>
        <dbReference type="ARBA" id="ARBA00023136"/>
    </source>
</evidence>
<comment type="subcellular location">
    <subcellularLocation>
        <location evidence="1">Cell outer membrane</location>
    </subcellularLocation>
</comment>
<dbReference type="AlphaFoldDB" id="A0A3N4M7J3"/>
<sequence>MCHYSKIRCIMVRPKHIFIAGMIFIFPLLFLGARAQYALGEAKEQSNLYNYAKAIPLYERAYKKKKTAEAARGLAEAHYKQLDFAAAETWYATLVTLPDHTAQDEFNYAEVLVRNAKYAEAKSWLVKLDTAKITSNTALVSTLISSCDSAANWINRPRRGDLGNLYQLNSANADWAPVKQSDQIIFTSNRPTALKQRQPFFRNSNIRSATYGWTGAGYQHLYSSRNTDSTSIAMLDTALVHGYYHTAGASFTADGKEMFFCGTRYIKKKAKFLGKEPDYEINIEMFHARWDAEKNKWGQPVRFPYNDILNNSVGDPFISPDGQTLYLISDAPANGLGGTDIYYCKRLNDTGWSQPVNMGGDINTPGNERTPHMDGQGNLYFASDGRVGLGGLDIYKAFPQADGRWEVINVGAPINSSQDDFSPFFNKGYHGYFASNRPSGKGSDDLYQFNAILILEGEVLHVKTGAPVNSAAVTLNNNTKSTPVAVTTGADGKFTFILDTAADYSLNAIKTGLIGSGTENFSTLYMEDSTIIHRTLYLDDIPLVPVIPVAIENIYYNFDRSNIRKDAINPLDHIVVLMKENPTWHLDITSHTDSRGSDRYNMRLSDRRARAAMQYLTSHGIDASRLSATGYGETRLVNKCSNGVRCSAAAHQLNRRSEFKIINE</sequence>
<keyword evidence="6" id="KW-0969">Cilium</keyword>
<dbReference type="Proteomes" id="UP000279089">
    <property type="component" value="Unassembled WGS sequence"/>
</dbReference>
<gene>
    <name evidence="6" type="ORF">EG028_20365</name>
</gene>
<dbReference type="SUPFAM" id="SSF103088">
    <property type="entry name" value="OmpA-like"/>
    <property type="match status" value="1"/>
</dbReference>
<name>A0A3N4M7J3_9BACT</name>
<dbReference type="SUPFAM" id="SSF81901">
    <property type="entry name" value="HCP-like"/>
    <property type="match status" value="1"/>
</dbReference>
<proteinExistence type="predicted"/>
<keyword evidence="6" id="KW-0966">Cell projection</keyword>
<dbReference type="InterPro" id="IPR011990">
    <property type="entry name" value="TPR-like_helical_dom_sf"/>
</dbReference>
<dbReference type="InterPro" id="IPR006665">
    <property type="entry name" value="OmpA-like"/>
</dbReference>
<dbReference type="Pfam" id="PF07676">
    <property type="entry name" value="PD40"/>
    <property type="match status" value="1"/>
</dbReference>
<dbReference type="Pfam" id="PF00691">
    <property type="entry name" value="OmpA"/>
    <property type="match status" value="1"/>
</dbReference>
<dbReference type="Gene3D" id="2.60.40.1120">
    <property type="entry name" value="Carboxypeptidase-like, regulatory domain"/>
    <property type="match status" value="1"/>
</dbReference>
<comment type="caution">
    <text evidence="6">The sequence shown here is derived from an EMBL/GenBank/DDBJ whole genome shotgun (WGS) entry which is preliminary data.</text>
</comment>
<dbReference type="CDD" id="cd07185">
    <property type="entry name" value="OmpA_C-like"/>
    <property type="match status" value="1"/>
</dbReference>
<dbReference type="Gene3D" id="1.25.40.10">
    <property type="entry name" value="Tetratricopeptide repeat domain"/>
    <property type="match status" value="1"/>
</dbReference>
<dbReference type="GO" id="GO:0009279">
    <property type="term" value="C:cell outer membrane"/>
    <property type="evidence" value="ECO:0007669"/>
    <property type="project" value="UniProtKB-SubCell"/>
</dbReference>
<evidence type="ECO:0000313" key="6">
    <source>
        <dbReference type="EMBL" id="RPD39474.1"/>
    </source>
</evidence>
<dbReference type="PANTHER" id="PTHR30329:SF21">
    <property type="entry name" value="LIPOPROTEIN YIAD-RELATED"/>
    <property type="match status" value="1"/>
</dbReference>
<keyword evidence="2 4" id="KW-0472">Membrane</keyword>
<dbReference type="SUPFAM" id="SSF82171">
    <property type="entry name" value="DPP6 N-terminal domain-like"/>
    <property type="match status" value="1"/>
</dbReference>
<protein>
    <submittedName>
        <fullName evidence="6">Flagellar motor protein MotB</fullName>
    </submittedName>
</protein>
<reference evidence="7" key="1">
    <citation type="submission" date="2018-11" db="EMBL/GenBank/DDBJ databases">
        <title>Chitinophaga lutea sp.nov., isolate from arsenic contaminated soil.</title>
        <authorList>
            <person name="Zong Y."/>
        </authorList>
    </citation>
    <scope>NUCLEOTIDE SEQUENCE [LARGE SCALE GENOMIC DNA]</scope>
    <source>
        <strain evidence="7">YLT18</strain>
    </source>
</reference>
<dbReference type="InterPro" id="IPR036737">
    <property type="entry name" value="OmpA-like_sf"/>
</dbReference>